<evidence type="ECO:0000259" key="7">
    <source>
        <dbReference type="Pfam" id="PF04085"/>
    </source>
</evidence>
<feature type="domain" description="Rod shape-determining protein MreC beta-barrel core" evidence="7">
    <location>
        <begin position="127"/>
        <end position="271"/>
    </location>
</feature>
<dbReference type="Gene3D" id="2.40.10.340">
    <property type="entry name" value="Rod shape-determining protein MreC, domain 1"/>
    <property type="match status" value="1"/>
</dbReference>
<accession>A0A9D1I7J5</accession>
<comment type="similarity">
    <text evidence="1 5">Belongs to the MreC family.</text>
</comment>
<dbReference type="InterPro" id="IPR055342">
    <property type="entry name" value="MreC_beta-barrel_core"/>
</dbReference>
<dbReference type="PANTHER" id="PTHR34138">
    <property type="entry name" value="CELL SHAPE-DETERMINING PROTEIN MREC"/>
    <property type="match status" value="1"/>
</dbReference>
<dbReference type="PANTHER" id="PTHR34138:SF1">
    <property type="entry name" value="CELL SHAPE-DETERMINING PROTEIN MREC"/>
    <property type="match status" value="1"/>
</dbReference>
<dbReference type="Pfam" id="PF04085">
    <property type="entry name" value="MreC"/>
    <property type="match status" value="1"/>
</dbReference>
<reference evidence="8" key="1">
    <citation type="submission" date="2020-10" db="EMBL/GenBank/DDBJ databases">
        <authorList>
            <person name="Gilroy R."/>
        </authorList>
    </citation>
    <scope>NUCLEOTIDE SEQUENCE</scope>
    <source>
        <strain evidence="8">11300</strain>
    </source>
</reference>
<evidence type="ECO:0000256" key="4">
    <source>
        <dbReference type="ARBA" id="ARBA00032089"/>
    </source>
</evidence>
<sequence length="272" mass="29075">MKWMRDHKLIAALLILLVVLALLFTLSVTTGFGEGSFASFLNNGVSKITGFFSSAGSNIRDGVGGIFSGGQLRERIDELEEENAALERELAQSRLTSQQLEQLQNLAQILNYDYTDQTFNVVTADVTLEDGSNWNGIFTIDRGSESGIEAGDTVIDGDGLVGFVTDAGEGWAKVMPAISTDETLSFKLARDGSQLGIVSGNSDGTLAGYMLDDQSTVVEGDIIVSSGMGSCPEGIEIGSVRSVSYNSNRLIREVTVDPAVDFRSLRKVAVIV</sequence>
<dbReference type="AlphaFoldDB" id="A0A9D1I7J5"/>
<dbReference type="NCBIfam" id="TIGR00219">
    <property type="entry name" value="mreC"/>
    <property type="match status" value="1"/>
</dbReference>
<organism evidence="8 9">
    <name type="scientific">Candidatus Fimisoma avicola</name>
    <dbReference type="NCBI Taxonomy" id="2840826"/>
    <lineage>
        <taxon>Bacteria</taxon>
        <taxon>Bacillati</taxon>
        <taxon>Bacillota</taxon>
        <taxon>Clostridia</taxon>
        <taxon>Eubacteriales</taxon>
        <taxon>Candidatus Fimisoma</taxon>
    </lineage>
</organism>
<evidence type="ECO:0000256" key="3">
    <source>
        <dbReference type="ARBA" id="ARBA00022960"/>
    </source>
</evidence>
<protein>
    <recommendedName>
        <fullName evidence="2 5">Cell shape-determining protein MreC</fullName>
    </recommendedName>
    <alternativeName>
        <fullName evidence="4 5">Cell shape protein MreC</fullName>
    </alternativeName>
</protein>
<evidence type="ECO:0000256" key="6">
    <source>
        <dbReference type="SAM" id="Coils"/>
    </source>
</evidence>
<proteinExistence type="inferred from homology"/>
<dbReference type="Proteomes" id="UP000824091">
    <property type="component" value="Unassembled WGS sequence"/>
</dbReference>
<dbReference type="Gene3D" id="2.40.10.350">
    <property type="entry name" value="Rod shape-determining protein MreC, domain 2"/>
    <property type="match status" value="1"/>
</dbReference>
<comment type="function">
    <text evidence="5">Involved in formation and maintenance of cell shape.</text>
</comment>
<gene>
    <name evidence="8" type="primary">mreC</name>
    <name evidence="8" type="ORF">IAD16_08655</name>
</gene>
<evidence type="ECO:0000256" key="2">
    <source>
        <dbReference type="ARBA" id="ARBA00013855"/>
    </source>
</evidence>
<dbReference type="EMBL" id="DVMO01000133">
    <property type="protein sequence ID" value="HIU28435.1"/>
    <property type="molecule type" value="Genomic_DNA"/>
</dbReference>
<keyword evidence="6" id="KW-0175">Coiled coil</keyword>
<dbReference type="InterPro" id="IPR042177">
    <property type="entry name" value="Cell/Rod_1"/>
</dbReference>
<dbReference type="GO" id="GO:0005886">
    <property type="term" value="C:plasma membrane"/>
    <property type="evidence" value="ECO:0007669"/>
    <property type="project" value="TreeGrafter"/>
</dbReference>
<name>A0A9D1I7J5_9FIRM</name>
<keyword evidence="3 5" id="KW-0133">Cell shape</keyword>
<feature type="coiled-coil region" evidence="6">
    <location>
        <begin position="69"/>
        <end position="106"/>
    </location>
</feature>
<comment type="caution">
    <text evidence="8">The sequence shown here is derived from an EMBL/GenBank/DDBJ whole genome shotgun (WGS) entry which is preliminary data.</text>
</comment>
<dbReference type="PIRSF" id="PIRSF038471">
    <property type="entry name" value="MreC"/>
    <property type="match status" value="1"/>
</dbReference>
<evidence type="ECO:0000313" key="9">
    <source>
        <dbReference type="Proteomes" id="UP000824091"/>
    </source>
</evidence>
<dbReference type="InterPro" id="IPR042175">
    <property type="entry name" value="Cell/Rod_MreC_2"/>
</dbReference>
<evidence type="ECO:0000256" key="5">
    <source>
        <dbReference type="PIRNR" id="PIRNR038471"/>
    </source>
</evidence>
<dbReference type="InterPro" id="IPR007221">
    <property type="entry name" value="MreC"/>
</dbReference>
<reference evidence="8" key="2">
    <citation type="journal article" date="2021" name="PeerJ">
        <title>Extensive microbial diversity within the chicken gut microbiome revealed by metagenomics and culture.</title>
        <authorList>
            <person name="Gilroy R."/>
            <person name="Ravi A."/>
            <person name="Getino M."/>
            <person name="Pursley I."/>
            <person name="Horton D.L."/>
            <person name="Alikhan N.F."/>
            <person name="Baker D."/>
            <person name="Gharbi K."/>
            <person name="Hall N."/>
            <person name="Watson M."/>
            <person name="Adriaenssens E.M."/>
            <person name="Foster-Nyarko E."/>
            <person name="Jarju S."/>
            <person name="Secka A."/>
            <person name="Antonio M."/>
            <person name="Oren A."/>
            <person name="Chaudhuri R.R."/>
            <person name="La Ragione R."/>
            <person name="Hildebrand F."/>
            <person name="Pallen M.J."/>
        </authorList>
    </citation>
    <scope>NUCLEOTIDE SEQUENCE</scope>
    <source>
        <strain evidence="8">11300</strain>
    </source>
</reference>
<evidence type="ECO:0000313" key="8">
    <source>
        <dbReference type="EMBL" id="HIU28435.1"/>
    </source>
</evidence>
<evidence type="ECO:0000256" key="1">
    <source>
        <dbReference type="ARBA" id="ARBA00009369"/>
    </source>
</evidence>
<dbReference type="GO" id="GO:0008360">
    <property type="term" value="P:regulation of cell shape"/>
    <property type="evidence" value="ECO:0007669"/>
    <property type="project" value="UniProtKB-KW"/>
</dbReference>